<name>A0A9L0JG02_EQUAS</name>
<reference evidence="2 3" key="1">
    <citation type="journal article" date="2020" name="Nat. Commun.">
        <title>Donkey genomes provide new insights into domestication and selection for coat color.</title>
        <authorList>
            <person name="Wang"/>
            <person name="C."/>
            <person name="Li"/>
            <person name="H."/>
            <person name="Guo"/>
            <person name="Y."/>
            <person name="Huang"/>
            <person name="J."/>
            <person name="Sun"/>
            <person name="Y."/>
            <person name="Min"/>
            <person name="J."/>
            <person name="Wang"/>
            <person name="J."/>
            <person name="Fang"/>
            <person name="X."/>
            <person name="Zhao"/>
            <person name="Z."/>
            <person name="Wang"/>
            <person name="S."/>
            <person name="Zhang"/>
            <person name="Y."/>
            <person name="Liu"/>
            <person name="Q."/>
            <person name="Jiang"/>
            <person name="Q."/>
            <person name="Wang"/>
            <person name="X."/>
            <person name="Guo"/>
            <person name="Y."/>
            <person name="Yang"/>
            <person name="C."/>
            <person name="Wang"/>
            <person name="Y."/>
            <person name="Tian"/>
            <person name="F."/>
            <person name="Zhuang"/>
            <person name="G."/>
            <person name="Fan"/>
            <person name="Y."/>
            <person name="Gao"/>
            <person name="Q."/>
            <person name="Li"/>
            <person name="Y."/>
            <person name="Ju"/>
            <person name="Z."/>
            <person name="Li"/>
            <person name="J."/>
            <person name="Li"/>
            <person name="R."/>
            <person name="Hou"/>
            <person name="M."/>
            <person name="Yang"/>
            <person name="G."/>
            <person name="Liu"/>
            <person name="G."/>
            <person name="Liu"/>
            <person name="W."/>
            <person name="Guo"/>
            <person name="J."/>
            <person name="Pan"/>
            <person name="S."/>
            <person name="Fan"/>
            <person name="G."/>
            <person name="Zhang"/>
            <person name="W."/>
            <person name="Zhang"/>
            <person name="R."/>
            <person name="Yu"/>
            <person name="J."/>
            <person name="Zhang"/>
            <person name="X."/>
            <person name="Yin"/>
            <person name="Q."/>
            <person name="Ji"/>
            <person name="C."/>
            <person name="Jin"/>
            <person name="Y."/>
            <person name="Yue"/>
            <person name="G."/>
            <person name="Liu"/>
            <person name="M."/>
            <person name="Xu"/>
            <person name="J."/>
            <person name="Liu"/>
            <person name="S."/>
            <person name="Jordana"/>
            <person name="J."/>
            <person name="Noce"/>
            <person name="A."/>
            <person name="Amills"/>
            <person name="M."/>
            <person name="Wu"/>
            <person name="D.D."/>
            <person name="Li"/>
            <person name="S."/>
            <person name="Zhou"/>
            <person name="X. and Zhong"/>
            <person name="J."/>
        </authorList>
    </citation>
    <scope>NUCLEOTIDE SEQUENCE [LARGE SCALE GENOMIC DNA]</scope>
</reference>
<dbReference type="GeneTree" id="ENSGT00390000005094"/>
<evidence type="ECO:0000313" key="2">
    <source>
        <dbReference type="Ensembl" id="ENSEASP00005051268.1"/>
    </source>
</evidence>
<dbReference type="PANTHER" id="PTHR14944">
    <property type="entry name" value="RPA-RELATED PROTEIN RADX"/>
    <property type="match status" value="1"/>
</dbReference>
<feature type="region of interest" description="Disordered" evidence="1">
    <location>
        <begin position="1"/>
        <end position="23"/>
    </location>
</feature>
<gene>
    <name evidence="2" type="primary">RADX</name>
</gene>
<feature type="compositionally biased region" description="Polar residues" evidence="1">
    <location>
        <begin position="1"/>
        <end position="10"/>
    </location>
</feature>
<organism evidence="2 3">
    <name type="scientific">Equus asinus</name>
    <name type="common">Donkey</name>
    <name type="synonym">Equus africanus asinus</name>
    <dbReference type="NCBI Taxonomy" id="9793"/>
    <lineage>
        <taxon>Eukaryota</taxon>
        <taxon>Metazoa</taxon>
        <taxon>Chordata</taxon>
        <taxon>Craniata</taxon>
        <taxon>Vertebrata</taxon>
        <taxon>Euteleostomi</taxon>
        <taxon>Mammalia</taxon>
        <taxon>Eutheria</taxon>
        <taxon>Laurasiatheria</taxon>
        <taxon>Perissodactyla</taxon>
        <taxon>Equidae</taxon>
        <taxon>Equus</taxon>
    </lineage>
</organism>
<evidence type="ECO:0000313" key="3">
    <source>
        <dbReference type="Proteomes" id="UP000694387"/>
    </source>
</evidence>
<keyword evidence="3" id="KW-1185">Reference proteome</keyword>
<protein>
    <submittedName>
        <fullName evidence="2">RPA1 related single stranded DNA binding protein, X-linked</fullName>
    </submittedName>
</protein>
<feature type="compositionally biased region" description="Basic and acidic residues" evidence="1">
    <location>
        <begin position="495"/>
        <end position="506"/>
    </location>
</feature>
<evidence type="ECO:0000256" key="1">
    <source>
        <dbReference type="SAM" id="MobiDB-lite"/>
    </source>
</evidence>
<sequence>MSGESGQPQAGPSHGGLYLPNSERNRVGVLGGVGRADAQGPRSWIQKVLEQITDSPRRRVTPSEVVPVAVVAVQRYLLEDEPRDRIRKPPLYCYDVTISDGVYQEKCYLDPSLNSLVYKNILKVGIEMRISRVSCVYNERRLGQGILCIDNVHCGETLEAISLETPFRNRAHEEIPERPLRGGKSHYLALWNNEDPYGDIWLTNKQPEEHNFNNTKIISLSQLEMTWTNRRSFPALLVRILHKSKLRYYGKPDKNMIEPYQTFLEVADSSGTVSVIMWNALCPEWYKSLRVGLVLLLQDYSVKKSYPVRTQPLPADPQIKLISTMEICLNLRDPPNNIIIIPEKQVKPEWRLPKLNPRFITRSELDDMPANHICDVIGILVFVGRVQRSKKKESREDFWSYRWIHIADGTSEQPFIVELFSTSQPEIFENIYPTTYFMCTQLKVVRNDTQVPKLLYLTTTNESRVFITGPRGQPYTNDPKDANRPSTSQAARTESQSRERDSKQRQDLGPVGFQCVQATNGSLSPTKKKRILQGPHAKPFPVPQPETSAQKKENNLGMASTVQRQEYVTARVIGKARKTISDRWESPLWREKKFDLIDHQYYSHVYPESIPRKFSFEHKKFLTEQYNSQPAKYVPPEGRPPKLDNFKSARSLGHFEVTILGLNHEIAMDVAFLPMYCPEDIRTSEIDTLLTCMNYSCVYPQETADSDRVLRPRALAGDIIKAVTELDREHIVGILDICNLGNNKVEVYLQKIYKPENIS</sequence>
<dbReference type="SUPFAM" id="SSF50249">
    <property type="entry name" value="Nucleic acid-binding proteins"/>
    <property type="match status" value="2"/>
</dbReference>
<dbReference type="Pfam" id="PF17659">
    <property type="entry name" value="RADX"/>
    <property type="match status" value="1"/>
</dbReference>
<feature type="region of interest" description="Disordered" evidence="1">
    <location>
        <begin position="466"/>
        <end position="553"/>
    </location>
</feature>
<dbReference type="PANTHER" id="PTHR14944:SF2">
    <property type="entry name" value="RPA-RELATED PROTEIN RADX"/>
    <property type="match status" value="1"/>
</dbReference>
<dbReference type="Gene3D" id="2.40.50.140">
    <property type="entry name" value="Nucleic acid-binding proteins"/>
    <property type="match status" value="2"/>
</dbReference>
<accession>A0A9L0JG02</accession>
<dbReference type="InterPro" id="IPR040893">
    <property type="entry name" value="RADX"/>
</dbReference>
<dbReference type="InterPro" id="IPR012340">
    <property type="entry name" value="NA-bd_OB-fold"/>
</dbReference>
<reference evidence="2" key="2">
    <citation type="submission" date="2025-08" db="UniProtKB">
        <authorList>
            <consortium name="Ensembl"/>
        </authorList>
    </citation>
    <scope>IDENTIFICATION</scope>
</reference>
<feature type="compositionally biased region" description="Polar residues" evidence="1">
    <location>
        <begin position="516"/>
        <end position="525"/>
    </location>
</feature>
<dbReference type="Proteomes" id="UP000694387">
    <property type="component" value="Chromosome X"/>
</dbReference>
<dbReference type="Ensembl" id="ENSEAST00005067382.1">
    <property type="protein sequence ID" value="ENSEASP00005051268.1"/>
    <property type="gene ID" value="ENSEASG00005031564.1"/>
</dbReference>
<dbReference type="GO" id="GO:0003697">
    <property type="term" value="F:single-stranded DNA binding"/>
    <property type="evidence" value="ECO:0007669"/>
    <property type="project" value="InterPro"/>
</dbReference>
<dbReference type="AlphaFoldDB" id="A0A9L0JG02"/>
<reference evidence="2" key="3">
    <citation type="submission" date="2025-09" db="UniProtKB">
        <authorList>
            <consortium name="Ensembl"/>
        </authorList>
    </citation>
    <scope>IDENTIFICATION</scope>
</reference>
<feature type="compositionally biased region" description="Polar residues" evidence="1">
    <location>
        <begin position="484"/>
        <end position="494"/>
    </location>
</feature>
<proteinExistence type="predicted"/>